<comment type="caution">
    <text evidence="2">The sequence shown here is derived from an EMBL/GenBank/DDBJ whole genome shotgun (WGS) entry which is preliminary data.</text>
</comment>
<organism evidence="2 3">
    <name type="scientific">Alteromonas confluentis</name>
    <dbReference type="NCBI Taxonomy" id="1656094"/>
    <lineage>
        <taxon>Bacteria</taxon>
        <taxon>Pseudomonadati</taxon>
        <taxon>Pseudomonadota</taxon>
        <taxon>Gammaproteobacteria</taxon>
        <taxon>Alteromonadales</taxon>
        <taxon>Alteromonadaceae</taxon>
        <taxon>Alteromonas/Salinimonas group</taxon>
        <taxon>Alteromonas</taxon>
    </lineage>
</organism>
<dbReference type="Proteomes" id="UP000175691">
    <property type="component" value="Unassembled WGS sequence"/>
</dbReference>
<keyword evidence="3" id="KW-1185">Reference proteome</keyword>
<evidence type="ECO:0008006" key="4">
    <source>
        <dbReference type="Google" id="ProtNLM"/>
    </source>
</evidence>
<dbReference type="AlphaFoldDB" id="A0A1E7Z900"/>
<gene>
    <name evidence="2" type="ORF">BFC18_15710</name>
</gene>
<dbReference type="InterPro" id="IPR027304">
    <property type="entry name" value="Trigger_fact/SurA_dom_sf"/>
</dbReference>
<evidence type="ECO:0000256" key="1">
    <source>
        <dbReference type="SAM" id="SignalP"/>
    </source>
</evidence>
<dbReference type="RefSeq" id="WP_070126271.1">
    <property type="nucleotide sequence ID" value="NZ_MDHN01000032.1"/>
</dbReference>
<feature type="signal peptide" evidence="1">
    <location>
        <begin position="1"/>
        <end position="24"/>
    </location>
</feature>
<dbReference type="EMBL" id="MDHN01000032">
    <property type="protein sequence ID" value="OFC70023.1"/>
    <property type="molecule type" value="Genomic_DNA"/>
</dbReference>
<evidence type="ECO:0000313" key="2">
    <source>
        <dbReference type="EMBL" id="OFC70023.1"/>
    </source>
</evidence>
<dbReference type="OrthoDB" id="9151308at2"/>
<proteinExistence type="predicted"/>
<reference evidence="2 3" key="1">
    <citation type="submission" date="2016-08" db="EMBL/GenBank/DDBJ databases">
        <authorList>
            <person name="Seilhamer J.J."/>
        </authorList>
    </citation>
    <scope>NUCLEOTIDE SEQUENCE [LARGE SCALE GENOMIC DNA]</scope>
    <source>
        <strain evidence="2 3">KCTC 42603</strain>
    </source>
</reference>
<keyword evidence="1" id="KW-0732">Signal</keyword>
<protein>
    <recommendedName>
        <fullName evidence="4">Peptidylprolyl isomerase</fullName>
    </recommendedName>
</protein>
<name>A0A1E7Z900_9ALTE</name>
<sequence length="225" mass="25149">MSLVSRQFFLVFLCCIFSSSNAFARSADEIVAVVLGDSITIGEVSPTGEELNAVAKATGVSRDLAMSQFQHAQLTELIIKAVLDDYALQKGIEADPAMVKRFLEVFGESLAAQDDVPKEVGEDEELAKAFAEKKRAPKEVAEEQVKHWLIEKAMYEEFGGPVVFRSTAPQYPVGAYQKLLTQYAKQEKLIIRAPAFAGIFWRGFEPPYNAEIEPQNVDFSKPWWY</sequence>
<feature type="chain" id="PRO_5009209520" description="Peptidylprolyl isomerase" evidence="1">
    <location>
        <begin position="25"/>
        <end position="225"/>
    </location>
</feature>
<evidence type="ECO:0000313" key="3">
    <source>
        <dbReference type="Proteomes" id="UP000175691"/>
    </source>
</evidence>
<accession>A0A1E7Z900</accession>
<dbReference type="SUPFAM" id="SSF109998">
    <property type="entry name" value="Triger factor/SurA peptide-binding domain-like"/>
    <property type="match status" value="1"/>
</dbReference>